<protein>
    <submittedName>
        <fullName evidence="11">GM18922</fullName>
    </submittedName>
</protein>
<feature type="domain" description="Rieske" evidence="10">
    <location>
        <begin position="112"/>
        <end position="208"/>
    </location>
</feature>
<dbReference type="HOGENOM" id="CLU_532393_0_0_1"/>
<feature type="compositionally biased region" description="Low complexity" evidence="9">
    <location>
        <begin position="91"/>
        <end position="106"/>
    </location>
</feature>
<comment type="cofactor">
    <cofactor evidence="1">
        <name>FAD</name>
        <dbReference type="ChEBI" id="CHEBI:57692"/>
    </cofactor>
</comment>
<proteinExistence type="predicted"/>
<dbReference type="Pfam" id="PF00355">
    <property type="entry name" value="Rieske"/>
    <property type="match status" value="1"/>
</dbReference>
<keyword evidence="4" id="KW-0479">Metal-binding</keyword>
<evidence type="ECO:0000256" key="1">
    <source>
        <dbReference type="ARBA" id="ARBA00001974"/>
    </source>
</evidence>
<evidence type="ECO:0000259" key="10">
    <source>
        <dbReference type="PROSITE" id="PS51296"/>
    </source>
</evidence>
<dbReference type="PhylomeDB" id="B4I9N4"/>
<evidence type="ECO:0000256" key="4">
    <source>
        <dbReference type="ARBA" id="ARBA00022723"/>
    </source>
</evidence>
<dbReference type="CDD" id="cd03478">
    <property type="entry name" value="Rieske_AIFL_N"/>
    <property type="match status" value="1"/>
</dbReference>
<dbReference type="SUPFAM" id="SSF51905">
    <property type="entry name" value="FAD/NAD(P)-binding domain"/>
    <property type="match status" value="1"/>
</dbReference>
<dbReference type="PANTHER" id="PTHR43557">
    <property type="entry name" value="APOPTOSIS-INDUCING FACTOR 1"/>
    <property type="match status" value="1"/>
</dbReference>
<dbReference type="Gene3D" id="3.50.50.60">
    <property type="entry name" value="FAD/NAD(P)-binding domain"/>
    <property type="match status" value="1"/>
</dbReference>
<dbReference type="GO" id="GO:0005737">
    <property type="term" value="C:cytoplasm"/>
    <property type="evidence" value="ECO:0007669"/>
    <property type="project" value="TreeGrafter"/>
</dbReference>
<evidence type="ECO:0000256" key="3">
    <source>
        <dbReference type="ARBA" id="ARBA00022714"/>
    </source>
</evidence>
<dbReference type="InterPro" id="IPR023753">
    <property type="entry name" value="FAD/NAD-binding_dom"/>
</dbReference>
<dbReference type="Proteomes" id="UP000001292">
    <property type="component" value="Unassembled WGS sequence"/>
</dbReference>
<dbReference type="GO" id="GO:0046872">
    <property type="term" value="F:metal ion binding"/>
    <property type="evidence" value="ECO:0007669"/>
    <property type="project" value="UniProtKB-KW"/>
</dbReference>
<keyword evidence="6" id="KW-0560">Oxidoreductase</keyword>
<evidence type="ECO:0000256" key="8">
    <source>
        <dbReference type="ARBA" id="ARBA00023014"/>
    </source>
</evidence>
<dbReference type="AlphaFoldDB" id="B4I9N4"/>
<keyword evidence="8" id="KW-0411">Iron-sulfur</keyword>
<dbReference type="PROSITE" id="PS51296">
    <property type="entry name" value="RIESKE"/>
    <property type="match status" value="1"/>
</dbReference>
<dbReference type="STRING" id="7238.B4I9N4"/>
<dbReference type="FunFam" id="2.102.10.10:FF:000003">
    <property type="entry name" value="apoptosis-inducing factor 3 isoform X2"/>
    <property type="match status" value="1"/>
</dbReference>
<keyword evidence="7" id="KW-0408">Iron</keyword>
<evidence type="ECO:0000313" key="12">
    <source>
        <dbReference type="Proteomes" id="UP000001292"/>
    </source>
</evidence>
<organism evidence="12">
    <name type="scientific">Drosophila sechellia</name>
    <name type="common">Fruit fly</name>
    <dbReference type="NCBI Taxonomy" id="7238"/>
    <lineage>
        <taxon>Eukaryota</taxon>
        <taxon>Metazoa</taxon>
        <taxon>Ecdysozoa</taxon>
        <taxon>Arthropoda</taxon>
        <taxon>Hexapoda</taxon>
        <taxon>Insecta</taxon>
        <taxon>Pterygota</taxon>
        <taxon>Neoptera</taxon>
        <taxon>Endopterygota</taxon>
        <taxon>Diptera</taxon>
        <taxon>Brachycera</taxon>
        <taxon>Muscomorpha</taxon>
        <taxon>Ephydroidea</taxon>
        <taxon>Drosophilidae</taxon>
        <taxon>Drosophila</taxon>
        <taxon>Sophophora</taxon>
    </lineage>
</organism>
<gene>
    <name evidence="11" type="primary">Dsec\GM18922</name>
    <name evidence="11" type="ORF">Dsec_GM18922</name>
</gene>
<evidence type="ECO:0000256" key="5">
    <source>
        <dbReference type="ARBA" id="ARBA00022827"/>
    </source>
</evidence>
<dbReference type="InterPro" id="IPR050446">
    <property type="entry name" value="FAD-oxidoreductase/Apoptosis"/>
</dbReference>
<evidence type="ECO:0000256" key="2">
    <source>
        <dbReference type="ARBA" id="ARBA00022630"/>
    </source>
</evidence>
<dbReference type="PANTHER" id="PTHR43557:SF2">
    <property type="entry name" value="RIESKE DOMAIN-CONTAINING PROTEIN-RELATED"/>
    <property type="match status" value="1"/>
</dbReference>
<keyword evidence="2" id="KW-0285">Flavoprotein</keyword>
<dbReference type="EMBL" id="CH480825">
    <property type="protein sequence ID" value="EDW43915.1"/>
    <property type="molecule type" value="Genomic_DNA"/>
</dbReference>
<dbReference type="InterPro" id="IPR036188">
    <property type="entry name" value="FAD/NAD-bd_sf"/>
</dbReference>
<name>B4I9N4_DROSE</name>
<keyword evidence="5" id="KW-0274">FAD</keyword>
<sequence length="512" mass="58085">MTVWQSPRTALSLAKTQRAFEGLLRIRKHQSRQPWRILIAPSFASHIPNRLLNTMGSVNCKEYKTTGSTPKKEKSTGGAVGSYQSKCSNQSPSTTMSTEESTPDSEYTSAVPVDCKVTDLKENEMKQVDFDEDTRVLLVKQNDRLLAVGAKCTHYGAPLKTGALGLGRVRCPWHGACFNLENGDIEDFPGLDSLPCYRVEVGNEGQVMLRAKRSDLANNKRLKNMVRRKPDDQRVFIVVGGGPSGAVAVETIRQEGFTGRLIFVCREDYLPYDRVKISKAMNLEIEQLRFRDEEFYKEYDIEQWQGVAAEKLDTAQKELHCSNGYVVKYDKIYLATGCLPLNDFGVSGLHGVEFHHQNTAPTRISQRLADVQKRTQLLEERNRQLKDLALDKTDLFESRAAMLCSRAFDISQELIVTRMRINDVENACTQLRSRILNLKLRRIQRRRLLCHEIEKLQGALEHQVPPILMHVWHRLCFLWNCVDCLALVSCGARPVFEAESKMDALNVFVAGF</sequence>
<evidence type="ECO:0000256" key="6">
    <source>
        <dbReference type="ARBA" id="ARBA00023002"/>
    </source>
</evidence>
<reference evidence="11 12" key="1">
    <citation type="journal article" date="2007" name="Nature">
        <title>Evolution of genes and genomes on the Drosophila phylogeny.</title>
        <authorList>
            <consortium name="Drosophila 12 Genomes Consortium"/>
            <person name="Clark A.G."/>
            <person name="Eisen M.B."/>
            <person name="Smith D.R."/>
            <person name="Bergman C.M."/>
            <person name="Oliver B."/>
            <person name="Markow T.A."/>
            <person name="Kaufman T.C."/>
            <person name="Kellis M."/>
            <person name="Gelbart W."/>
            <person name="Iyer V.N."/>
            <person name="Pollard D.A."/>
            <person name="Sackton T.B."/>
            <person name="Larracuente A.M."/>
            <person name="Singh N.D."/>
            <person name="Abad J.P."/>
            <person name="Abt D.N."/>
            <person name="Adryan B."/>
            <person name="Aguade M."/>
            <person name="Akashi H."/>
            <person name="Anderson W.W."/>
            <person name="Aquadro C.F."/>
            <person name="Ardell D.H."/>
            <person name="Arguello R."/>
            <person name="Artieri C.G."/>
            <person name="Barbash D.A."/>
            <person name="Barker D."/>
            <person name="Barsanti P."/>
            <person name="Batterham P."/>
            <person name="Batzoglou S."/>
            <person name="Begun D."/>
            <person name="Bhutkar A."/>
            <person name="Blanco E."/>
            <person name="Bosak S.A."/>
            <person name="Bradley R.K."/>
            <person name="Brand A.D."/>
            <person name="Brent M.R."/>
            <person name="Brooks A.N."/>
            <person name="Brown R.H."/>
            <person name="Butlin R.K."/>
            <person name="Caggese C."/>
            <person name="Calvi B.R."/>
            <person name="Bernardo de Carvalho A."/>
            <person name="Caspi A."/>
            <person name="Castrezana S."/>
            <person name="Celniker S.E."/>
            <person name="Chang J.L."/>
            <person name="Chapple C."/>
            <person name="Chatterji S."/>
            <person name="Chinwalla A."/>
            <person name="Civetta A."/>
            <person name="Clifton S.W."/>
            <person name="Comeron J.M."/>
            <person name="Costello J.C."/>
            <person name="Coyne J.A."/>
            <person name="Daub J."/>
            <person name="David R.G."/>
            <person name="Delcher A.L."/>
            <person name="Delehaunty K."/>
            <person name="Do C.B."/>
            <person name="Ebling H."/>
            <person name="Edwards K."/>
            <person name="Eickbush T."/>
            <person name="Evans J.D."/>
            <person name="Filipski A."/>
            <person name="Findeiss S."/>
            <person name="Freyhult E."/>
            <person name="Fulton L."/>
            <person name="Fulton R."/>
            <person name="Garcia A.C."/>
            <person name="Gardiner A."/>
            <person name="Garfield D.A."/>
            <person name="Garvin B.E."/>
            <person name="Gibson G."/>
            <person name="Gilbert D."/>
            <person name="Gnerre S."/>
            <person name="Godfrey J."/>
            <person name="Good R."/>
            <person name="Gotea V."/>
            <person name="Gravely B."/>
            <person name="Greenberg A.J."/>
            <person name="Griffiths-Jones S."/>
            <person name="Gross S."/>
            <person name="Guigo R."/>
            <person name="Gustafson E.A."/>
            <person name="Haerty W."/>
            <person name="Hahn M.W."/>
            <person name="Halligan D.L."/>
            <person name="Halpern A.L."/>
            <person name="Halter G.M."/>
            <person name="Han M.V."/>
            <person name="Heger A."/>
            <person name="Hillier L."/>
            <person name="Hinrichs A.S."/>
            <person name="Holmes I."/>
            <person name="Hoskins R.A."/>
            <person name="Hubisz M.J."/>
            <person name="Hultmark D."/>
            <person name="Huntley M.A."/>
            <person name="Jaffe D.B."/>
            <person name="Jagadeeshan S."/>
            <person name="Jeck W.R."/>
            <person name="Johnson J."/>
            <person name="Jones C.D."/>
            <person name="Jordan W.C."/>
            <person name="Karpen G.H."/>
            <person name="Kataoka E."/>
            <person name="Keightley P.D."/>
            <person name="Kheradpour P."/>
            <person name="Kirkness E.F."/>
            <person name="Koerich L.B."/>
            <person name="Kristiansen K."/>
            <person name="Kudrna D."/>
            <person name="Kulathinal R.J."/>
            <person name="Kumar S."/>
            <person name="Kwok R."/>
            <person name="Lander E."/>
            <person name="Langley C.H."/>
            <person name="Lapoint R."/>
            <person name="Lazzaro B.P."/>
            <person name="Lee S.J."/>
            <person name="Levesque L."/>
            <person name="Li R."/>
            <person name="Lin C.F."/>
            <person name="Lin M.F."/>
            <person name="Lindblad-Toh K."/>
            <person name="Llopart A."/>
            <person name="Long M."/>
            <person name="Low L."/>
            <person name="Lozovsky E."/>
            <person name="Lu J."/>
            <person name="Luo M."/>
            <person name="Machado C.A."/>
            <person name="Makalowski W."/>
            <person name="Marzo M."/>
            <person name="Matsuda M."/>
            <person name="Matzkin L."/>
            <person name="McAllister B."/>
            <person name="McBride C.S."/>
            <person name="McKernan B."/>
            <person name="McKernan K."/>
            <person name="Mendez-Lago M."/>
            <person name="Minx P."/>
            <person name="Mollenhauer M.U."/>
            <person name="Montooth K."/>
            <person name="Mount S.M."/>
            <person name="Mu X."/>
            <person name="Myers E."/>
            <person name="Negre B."/>
            <person name="Newfeld S."/>
            <person name="Nielsen R."/>
            <person name="Noor M.A."/>
            <person name="O'Grady P."/>
            <person name="Pachter L."/>
            <person name="Papaceit M."/>
            <person name="Parisi M.J."/>
            <person name="Parisi M."/>
            <person name="Parts L."/>
            <person name="Pedersen J.S."/>
            <person name="Pesole G."/>
            <person name="Phillippy A.M."/>
            <person name="Ponting C.P."/>
            <person name="Pop M."/>
            <person name="Porcelli D."/>
            <person name="Powell J.R."/>
            <person name="Prohaska S."/>
            <person name="Pruitt K."/>
            <person name="Puig M."/>
            <person name="Quesneville H."/>
            <person name="Ram K.R."/>
            <person name="Rand D."/>
            <person name="Rasmussen M.D."/>
            <person name="Reed L.K."/>
            <person name="Reenan R."/>
            <person name="Reily A."/>
            <person name="Remington K.A."/>
            <person name="Rieger T.T."/>
            <person name="Ritchie M.G."/>
            <person name="Robin C."/>
            <person name="Rogers Y.H."/>
            <person name="Rohde C."/>
            <person name="Rozas J."/>
            <person name="Rubenfield M.J."/>
            <person name="Ruiz A."/>
            <person name="Russo S."/>
            <person name="Salzberg S.L."/>
            <person name="Sanchez-Gracia A."/>
            <person name="Saranga D.J."/>
            <person name="Sato H."/>
            <person name="Schaeffer S.W."/>
            <person name="Schatz M.C."/>
            <person name="Schlenke T."/>
            <person name="Schwartz R."/>
            <person name="Segarra C."/>
            <person name="Singh R.S."/>
            <person name="Sirot L."/>
            <person name="Sirota M."/>
            <person name="Sisneros N.B."/>
            <person name="Smith C.D."/>
            <person name="Smith T.F."/>
            <person name="Spieth J."/>
            <person name="Stage D.E."/>
            <person name="Stark A."/>
            <person name="Stephan W."/>
            <person name="Strausberg R.L."/>
            <person name="Strempel S."/>
            <person name="Sturgill D."/>
            <person name="Sutton G."/>
            <person name="Sutton G.G."/>
            <person name="Tao W."/>
            <person name="Teichmann S."/>
            <person name="Tobari Y.N."/>
            <person name="Tomimura Y."/>
            <person name="Tsolas J.M."/>
            <person name="Valente V.L."/>
            <person name="Venter E."/>
            <person name="Venter J.C."/>
            <person name="Vicario S."/>
            <person name="Vieira F.G."/>
            <person name="Vilella A.J."/>
            <person name="Villasante A."/>
            <person name="Walenz B."/>
            <person name="Wang J."/>
            <person name="Wasserman M."/>
            <person name="Watts T."/>
            <person name="Wilson D."/>
            <person name="Wilson R.K."/>
            <person name="Wing R.A."/>
            <person name="Wolfner M.F."/>
            <person name="Wong A."/>
            <person name="Wong G.K."/>
            <person name="Wu C.I."/>
            <person name="Wu G."/>
            <person name="Yamamoto D."/>
            <person name="Yang H.P."/>
            <person name="Yang S.P."/>
            <person name="Yorke J.A."/>
            <person name="Yoshida K."/>
            <person name="Zdobnov E."/>
            <person name="Zhang P."/>
            <person name="Zhang Y."/>
            <person name="Zimin A.V."/>
            <person name="Baldwin J."/>
            <person name="Abdouelleil A."/>
            <person name="Abdulkadir J."/>
            <person name="Abebe A."/>
            <person name="Abera B."/>
            <person name="Abreu J."/>
            <person name="Acer S.C."/>
            <person name="Aftuck L."/>
            <person name="Alexander A."/>
            <person name="An P."/>
            <person name="Anderson E."/>
            <person name="Anderson S."/>
            <person name="Arachi H."/>
            <person name="Azer M."/>
            <person name="Bachantsang P."/>
            <person name="Barry A."/>
            <person name="Bayul T."/>
            <person name="Berlin A."/>
            <person name="Bessette D."/>
            <person name="Bloom T."/>
            <person name="Blye J."/>
            <person name="Boguslavskiy L."/>
            <person name="Bonnet C."/>
            <person name="Boukhgalter B."/>
            <person name="Bourzgui I."/>
            <person name="Brown A."/>
            <person name="Cahill P."/>
            <person name="Channer S."/>
            <person name="Cheshatsang Y."/>
            <person name="Chuda L."/>
            <person name="Citroen M."/>
            <person name="Collymore A."/>
            <person name="Cooke P."/>
            <person name="Costello M."/>
            <person name="D'Aco K."/>
            <person name="Daza R."/>
            <person name="De Haan G."/>
            <person name="DeGray S."/>
            <person name="DeMaso C."/>
            <person name="Dhargay N."/>
            <person name="Dooley K."/>
            <person name="Dooley E."/>
            <person name="Doricent M."/>
            <person name="Dorje P."/>
            <person name="Dorjee K."/>
            <person name="Dupes A."/>
            <person name="Elong R."/>
            <person name="Falk J."/>
            <person name="Farina A."/>
            <person name="Faro S."/>
            <person name="Ferguson D."/>
            <person name="Fisher S."/>
            <person name="Foley C.D."/>
            <person name="Franke A."/>
            <person name="Friedrich D."/>
            <person name="Gadbois L."/>
            <person name="Gearin G."/>
            <person name="Gearin C.R."/>
            <person name="Giannoukos G."/>
            <person name="Goode T."/>
            <person name="Graham J."/>
            <person name="Grandbois E."/>
            <person name="Grewal S."/>
            <person name="Gyaltsen K."/>
            <person name="Hafez N."/>
            <person name="Hagos B."/>
            <person name="Hall J."/>
            <person name="Henson C."/>
            <person name="Hollinger A."/>
            <person name="Honan T."/>
            <person name="Huard M.D."/>
            <person name="Hughes L."/>
            <person name="Hurhula B."/>
            <person name="Husby M.E."/>
            <person name="Kamat A."/>
            <person name="Kanga B."/>
            <person name="Kashin S."/>
            <person name="Khazanovich D."/>
            <person name="Kisner P."/>
            <person name="Lance K."/>
            <person name="Lara M."/>
            <person name="Lee W."/>
            <person name="Lennon N."/>
            <person name="Letendre F."/>
            <person name="LeVine R."/>
            <person name="Lipovsky A."/>
            <person name="Liu X."/>
            <person name="Liu J."/>
            <person name="Liu S."/>
            <person name="Lokyitsang T."/>
            <person name="Lokyitsang Y."/>
            <person name="Lubonja R."/>
            <person name="Lui A."/>
            <person name="MacDonald P."/>
            <person name="Magnisalis V."/>
            <person name="Maru K."/>
            <person name="Matthews C."/>
            <person name="McCusker W."/>
            <person name="McDonough S."/>
            <person name="Mehta T."/>
            <person name="Meldrim J."/>
            <person name="Meneus L."/>
            <person name="Mihai O."/>
            <person name="Mihalev A."/>
            <person name="Mihova T."/>
            <person name="Mittelman R."/>
            <person name="Mlenga V."/>
            <person name="Montmayeur A."/>
            <person name="Mulrain L."/>
            <person name="Navidi A."/>
            <person name="Naylor J."/>
            <person name="Negash T."/>
            <person name="Nguyen T."/>
            <person name="Nguyen N."/>
            <person name="Nicol R."/>
            <person name="Norbu C."/>
            <person name="Norbu N."/>
            <person name="Novod N."/>
            <person name="O'Neill B."/>
            <person name="Osman S."/>
            <person name="Markiewicz E."/>
            <person name="Oyono O.L."/>
            <person name="Patti C."/>
            <person name="Phunkhang P."/>
            <person name="Pierre F."/>
            <person name="Priest M."/>
            <person name="Raghuraman S."/>
            <person name="Rege F."/>
            <person name="Reyes R."/>
            <person name="Rise C."/>
            <person name="Rogov P."/>
            <person name="Ross K."/>
            <person name="Ryan E."/>
            <person name="Settipalli S."/>
            <person name="Shea T."/>
            <person name="Sherpa N."/>
            <person name="Shi L."/>
            <person name="Shih D."/>
            <person name="Sparrow T."/>
            <person name="Spaulding J."/>
            <person name="Stalker J."/>
            <person name="Stange-Thomann N."/>
            <person name="Stavropoulos S."/>
            <person name="Stone C."/>
            <person name="Strader C."/>
            <person name="Tesfaye S."/>
            <person name="Thomson T."/>
            <person name="Thoulutsang Y."/>
            <person name="Thoulutsang D."/>
            <person name="Topham K."/>
            <person name="Topping I."/>
            <person name="Tsamla T."/>
            <person name="Vassiliev H."/>
            <person name="Vo A."/>
            <person name="Wangchuk T."/>
            <person name="Wangdi T."/>
            <person name="Weiand M."/>
            <person name="Wilkinson J."/>
            <person name="Wilson A."/>
            <person name="Yadav S."/>
            <person name="Young G."/>
            <person name="Yu Q."/>
            <person name="Zembek L."/>
            <person name="Zhong D."/>
            <person name="Zimmer A."/>
            <person name="Zwirko Z."/>
            <person name="Jaffe D.B."/>
            <person name="Alvarez P."/>
            <person name="Brockman W."/>
            <person name="Butler J."/>
            <person name="Chin C."/>
            <person name="Gnerre S."/>
            <person name="Grabherr M."/>
            <person name="Kleber M."/>
            <person name="Mauceli E."/>
            <person name="MacCallum I."/>
        </authorList>
    </citation>
    <scope>NUCLEOTIDE SEQUENCE [LARGE SCALE GENOMIC DNA]</scope>
    <source>
        <strain evidence="12">Rob3c / Tucson 14021-0248.25</strain>
    </source>
</reference>
<dbReference type="InterPro" id="IPR017941">
    <property type="entry name" value="Rieske_2Fe-2S"/>
</dbReference>
<dbReference type="SUPFAM" id="SSF50022">
    <property type="entry name" value="ISP domain"/>
    <property type="match status" value="1"/>
</dbReference>
<accession>B4I9N4</accession>
<dbReference type="InterPro" id="IPR036922">
    <property type="entry name" value="Rieske_2Fe-2S_sf"/>
</dbReference>
<dbReference type="GO" id="GO:0051537">
    <property type="term" value="F:2 iron, 2 sulfur cluster binding"/>
    <property type="evidence" value="ECO:0007669"/>
    <property type="project" value="UniProtKB-KW"/>
</dbReference>
<feature type="region of interest" description="Disordered" evidence="9">
    <location>
        <begin position="63"/>
        <end position="109"/>
    </location>
</feature>
<evidence type="ECO:0000256" key="9">
    <source>
        <dbReference type="SAM" id="MobiDB-lite"/>
    </source>
</evidence>
<evidence type="ECO:0000256" key="7">
    <source>
        <dbReference type="ARBA" id="ARBA00023004"/>
    </source>
</evidence>
<dbReference type="Pfam" id="PF07992">
    <property type="entry name" value="Pyr_redox_2"/>
    <property type="match status" value="1"/>
</dbReference>
<keyword evidence="3" id="KW-0001">2Fe-2S</keyword>
<keyword evidence="12" id="KW-1185">Reference proteome</keyword>
<dbReference type="GO" id="GO:0016651">
    <property type="term" value="F:oxidoreductase activity, acting on NAD(P)H"/>
    <property type="evidence" value="ECO:0007669"/>
    <property type="project" value="TreeGrafter"/>
</dbReference>
<dbReference type="Gene3D" id="2.102.10.10">
    <property type="entry name" value="Rieske [2Fe-2S] iron-sulphur domain"/>
    <property type="match status" value="1"/>
</dbReference>
<evidence type="ECO:0000313" key="11">
    <source>
        <dbReference type="EMBL" id="EDW43915.1"/>
    </source>
</evidence>